<evidence type="ECO:0000313" key="2">
    <source>
        <dbReference type="EMBL" id="CAG8527944.1"/>
    </source>
</evidence>
<reference evidence="2" key="1">
    <citation type="submission" date="2021-06" db="EMBL/GenBank/DDBJ databases">
        <authorList>
            <person name="Kallberg Y."/>
            <person name="Tangrot J."/>
            <person name="Rosling A."/>
        </authorList>
    </citation>
    <scope>NUCLEOTIDE SEQUENCE</scope>
    <source>
        <strain evidence="2">IN212</strain>
    </source>
</reference>
<organism evidence="2 3">
    <name type="scientific">Racocetra fulgida</name>
    <dbReference type="NCBI Taxonomy" id="60492"/>
    <lineage>
        <taxon>Eukaryota</taxon>
        <taxon>Fungi</taxon>
        <taxon>Fungi incertae sedis</taxon>
        <taxon>Mucoromycota</taxon>
        <taxon>Glomeromycotina</taxon>
        <taxon>Glomeromycetes</taxon>
        <taxon>Diversisporales</taxon>
        <taxon>Gigasporaceae</taxon>
        <taxon>Racocetra</taxon>
    </lineage>
</organism>
<sequence>MMLRSTLPQNGEDLDLGKITKQNTDHNKEYSCEFDVVVVRKDISKSPSPTTKLQQKQKKRPDANETRKKANSHIPVLRQRSGKEVDKINLEKKVENPAEKRVRWDDVNLVQVSSPLIKHSPISAKEKRVIKSFSP</sequence>
<name>A0A9N9FER1_9GLOM</name>
<feature type="compositionally biased region" description="Polar residues" evidence="1">
    <location>
        <begin position="45"/>
        <end position="54"/>
    </location>
</feature>
<evidence type="ECO:0000313" key="3">
    <source>
        <dbReference type="Proteomes" id="UP000789396"/>
    </source>
</evidence>
<dbReference type="EMBL" id="CAJVPZ010003283">
    <property type="protein sequence ID" value="CAG8527944.1"/>
    <property type="molecule type" value="Genomic_DNA"/>
</dbReference>
<dbReference type="AlphaFoldDB" id="A0A9N9FER1"/>
<dbReference type="OrthoDB" id="2430592at2759"/>
<comment type="caution">
    <text evidence="2">The sequence shown here is derived from an EMBL/GenBank/DDBJ whole genome shotgun (WGS) entry which is preliminary data.</text>
</comment>
<gene>
    <name evidence="2" type="ORF">RFULGI_LOCUS3658</name>
</gene>
<keyword evidence="3" id="KW-1185">Reference proteome</keyword>
<protein>
    <submittedName>
        <fullName evidence="2">15286_t:CDS:1</fullName>
    </submittedName>
</protein>
<feature type="region of interest" description="Disordered" evidence="1">
    <location>
        <begin position="43"/>
        <end position="75"/>
    </location>
</feature>
<feature type="region of interest" description="Disordered" evidence="1">
    <location>
        <begin position="1"/>
        <end position="20"/>
    </location>
</feature>
<evidence type="ECO:0000256" key="1">
    <source>
        <dbReference type="SAM" id="MobiDB-lite"/>
    </source>
</evidence>
<proteinExistence type="predicted"/>
<dbReference type="Proteomes" id="UP000789396">
    <property type="component" value="Unassembled WGS sequence"/>
</dbReference>
<accession>A0A9N9FER1</accession>